<evidence type="ECO:0000256" key="1">
    <source>
        <dbReference type="ARBA" id="ARBA00004651"/>
    </source>
</evidence>
<keyword evidence="5 6" id="KW-0472">Membrane</keyword>
<feature type="transmembrane region" description="Helical" evidence="6">
    <location>
        <begin position="35"/>
        <end position="55"/>
    </location>
</feature>
<evidence type="ECO:0000256" key="3">
    <source>
        <dbReference type="ARBA" id="ARBA00022692"/>
    </source>
</evidence>
<gene>
    <name evidence="7" type="ORF">ABIQ69_11790</name>
</gene>
<feature type="transmembrane region" description="Helical" evidence="6">
    <location>
        <begin position="326"/>
        <end position="354"/>
    </location>
</feature>
<dbReference type="GO" id="GO:0005886">
    <property type="term" value="C:plasma membrane"/>
    <property type="evidence" value="ECO:0007669"/>
    <property type="project" value="UniProtKB-SubCell"/>
</dbReference>
<feature type="transmembrane region" description="Helical" evidence="6">
    <location>
        <begin position="86"/>
        <end position="109"/>
    </location>
</feature>
<reference evidence="7" key="1">
    <citation type="submission" date="2024-05" db="EMBL/GenBank/DDBJ databases">
        <authorList>
            <person name="Yu L."/>
        </authorList>
    </citation>
    <scope>NUCLEOTIDE SEQUENCE</scope>
    <source>
        <strain evidence="7">G08B096</strain>
    </source>
</reference>
<dbReference type="InterPro" id="IPR050833">
    <property type="entry name" value="Poly_Biosynth_Transport"/>
</dbReference>
<evidence type="ECO:0000256" key="5">
    <source>
        <dbReference type="ARBA" id="ARBA00023136"/>
    </source>
</evidence>
<feature type="transmembrane region" description="Helical" evidence="6">
    <location>
        <begin position="291"/>
        <end position="314"/>
    </location>
</feature>
<keyword evidence="3 6" id="KW-0812">Transmembrane</keyword>
<evidence type="ECO:0000256" key="2">
    <source>
        <dbReference type="ARBA" id="ARBA00022475"/>
    </source>
</evidence>
<feature type="transmembrane region" description="Helical" evidence="6">
    <location>
        <begin position="121"/>
        <end position="144"/>
    </location>
</feature>
<evidence type="ECO:0008006" key="8">
    <source>
        <dbReference type="Google" id="ProtNLM"/>
    </source>
</evidence>
<keyword evidence="4 6" id="KW-1133">Transmembrane helix</keyword>
<accession>A0AAU7W6D8</accession>
<feature type="transmembrane region" description="Helical" evidence="6">
    <location>
        <begin position="387"/>
        <end position="408"/>
    </location>
</feature>
<feature type="transmembrane region" description="Helical" evidence="6">
    <location>
        <begin position="220"/>
        <end position="240"/>
    </location>
</feature>
<evidence type="ECO:0000313" key="7">
    <source>
        <dbReference type="EMBL" id="XBX81291.1"/>
    </source>
</evidence>
<dbReference type="PANTHER" id="PTHR30250">
    <property type="entry name" value="PST FAMILY PREDICTED COLANIC ACID TRANSPORTER"/>
    <property type="match status" value="1"/>
</dbReference>
<organism evidence="7">
    <name type="scientific">Agromyces sp. G08B096</name>
    <dbReference type="NCBI Taxonomy" id="3156399"/>
    <lineage>
        <taxon>Bacteria</taxon>
        <taxon>Bacillati</taxon>
        <taxon>Actinomycetota</taxon>
        <taxon>Actinomycetes</taxon>
        <taxon>Micrococcales</taxon>
        <taxon>Microbacteriaceae</taxon>
        <taxon>Agromyces</taxon>
    </lineage>
</organism>
<dbReference type="AlphaFoldDB" id="A0AAU7W6D8"/>
<name>A0AAU7W6D8_9MICO</name>
<feature type="transmembrane region" description="Helical" evidence="6">
    <location>
        <begin position="361"/>
        <end position="381"/>
    </location>
</feature>
<sequence length="418" mass="43124">MARAGSALGGAGWVLIGTAVGGGAGYLLSAFSGPALGASTYAVFAVFWSALYLWVSGASGIQQEVTRSAHRSDSPGGDATRRSSRLAIGFAATAAATVAVLVLGSSPVWSPSVFGADWTSLIWPLSFGVASYVIVTVVAGILYGLQLWRPIAAMVIVDGVLRLVLAGASMLISGDVVVVAWAVVIPFLMAPLLVWPFAARGVRRRFELDVDASRLIGNSLRTVIGAASTGVLISGFPLLLGATTGGADATEFAPLVFAINLTRAPIVVVVLALQSYLVVRFKTSARNAFRDAARLVGIVAVFSGMAAGVAWIWGEQLMLVAFGPEFALPGFILAGVIGSSAAIGALCVTGPLVLARNRHSLFTAGWVVAAVATVGLLLLPLPLVERAILALWFGPIAGLLVQTIGLSARRRWAPPPGR</sequence>
<feature type="transmembrane region" description="Helical" evidence="6">
    <location>
        <begin position="252"/>
        <end position="279"/>
    </location>
</feature>
<comment type="subcellular location">
    <subcellularLocation>
        <location evidence="1">Cell membrane</location>
        <topology evidence="1">Multi-pass membrane protein</topology>
    </subcellularLocation>
</comment>
<feature type="transmembrane region" description="Helical" evidence="6">
    <location>
        <begin position="178"/>
        <end position="199"/>
    </location>
</feature>
<evidence type="ECO:0000256" key="4">
    <source>
        <dbReference type="ARBA" id="ARBA00022989"/>
    </source>
</evidence>
<proteinExistence type="predicted"/>
<protein>
    <recommendedName>
        <fullName evidence="8">O-antigen/teichoic acid export membrane protein</fullName>
    </recommendedName>
</protein>
<dbReference type="PANTHER" id="PTHR30250:SF11">
    <property type="entry name" value="O-ANTIGEN TRANSPORTER-RELATED"/>
    <property type="match status" value="1"/>
</dbReference>
<feature type="transmembrane region" description="Helical" evidence="6">
    <location>
        <begin position="7"/>
        <end position="29"/>
    </location>
</feature>
<dbReference type="RefSeq" id="WP_350347313.1">
    <property type="nucleotide sequence ID" value="NZ_CP158374.1"/>
</dbReference>
<dbReference type="EMBL" id="CP158374">
    <property type="protein sequence ID" value="XBX81291.1"/>
    <property type="molecule type" value="Genomic_DNA"/>
</dbReference>
<evidence type="ECO:0000256" key="6">
    <source>
        <dbReference type="SAM" id="Phobius"/>
    </source>
</evidence>
<keyword evidence="2" id="KW-1003">Cell membrane</keyword>
<feature type="transmembrane region" description="Helical" evidence="6">
    <location>
        <begin position="151"/>
        <end position="172"/>
    </location>
</feature>